<proteinExistence type="predicted"/>
<gene>
    <name evidence="3" type="ORF">ACFQDH_04130</name>
</gene>
<dbReference type="Pfam" id="PF10783">
    <property type="entry name" value="DUF2599"/>
    <property type="match status" value="1"/>
</dbReference>
<reference evidence="4" key="1">
    <citation type="journal article" date="2019" name="Int. J. Syst. Evol. Microbiol.">
        <title>The Global Catalogue of Microorganisms (GCM) 10K type strain sequencing project: providing services to taxonomists for standard genome sequencing and annotation.</title>
        <authorList>
            <consortium name="The Broad Institute Genomics Platform"/>
            <consortium name="The Broad Institute Genome Sequencing Center for Infectious Disease"/>
            <person name="Wu L."/>
            <person name="Ma J."/>
        </authorList>
    </citation>
    <scope>NUCLEOTIDE SEQUENCE [LARGE SCALE GENOMIC DNA]</scope>
    <source>
        <strain evidence="4">CCUG 58127</strain>
    </source>
</reference>
<protein>
    <submittedName>
        <fullName evidence="3">DUF2599 domain-containing protein</fullName>
    </submittedName>
</protein>
<evidence type="ECO:0000313" key="3">
    <source>
        <dbReference type="EMBL" id="MFC6704476.1"/>
    </source>
</evidence>
<evidence type="ECO:0000256" key="2">
    <source>
        <dbReference type="SAM" id="SignalP"/>
    </source>
</evidence>
<evidence type="ECO:0000256" key="1">
    <source>
        <dbReference type="SAM" id="MobiDB-lite"/>
    </source>
</evidence>
<dbReference type="RefSeq" id="WP_382398743.1">
    <property type="nucleotide sequence ID" value="NZ_JBHSWH010000001.1"/>
</dbReference>
<organism evidence="3 4">
    <name type="scientific">Flexivirga alba</name>
    <dbReference type="NCBI Taxonomy" id="702742"/>
    <lineage>
        <taxon>Bacteria</taxon>
        <taxon>Bacillati</taxon>
        <taxon>Actinomycetota</taxon>
        <taxon>Actinomycetes</taxon>
        <taxon>Micrococcales</taxon>
        <taxon>Dermacoccaceae</taxon>
        <taxon>Flexivirga</taxon>
    </lineage>
</organism>
<dbReference type="PROSITE" id="PS51257">
    <property type="entry name" value="PROKAR_LIPOPROTEIN"/>
    <property type="match status" value="1"/>
</dbReference>
<feature type="region of interest" description="Disordered" evidence="1">
    <location>
        <begin position="21"/>
        <end position="74"/>
    </location>
</feature>
<dbReference type="InterPro" id="IPR019719">
    <property type="entry name" value="DUF2599"/>
</dbReference>
<comment type="caution">
    <text evidence="3">The sequence shown here is derived from an EMBL/GenBank/DDBJ whole genome shotgun (WGS) entry which is preliminary data.</text>
</comment>
<feature type="compositionally biased region" description="Polar residues" evidence="1">
    <location>
        <begin position="60"/>
        <end position="72"/>
    </location>
</feature>
<keyword evidence="2" id="KW-0732">Signal</keyword>
<dbReference type="EMBL" id="JBHSWH010000001">
    <property type="protein sequence ID" value="MFC6704476.1"/>
    <property type="molecule type" value="Genomic_DNA"/>
</dbReference>
<accession>A0ABW2ACH7</accession>
<evidence type="ECO:0000313" key="4">
    <source>
        <dbReference type="Proteomes" id="UP001596298"/>
    </source>
</evidence>
<keyword evidence="4" id="KW-1185">Reference proteome</keyword>
<feature type="chain" id="PRO_5047461773" evidence="2">
    <location>
        <begin position="19"/>
        <end position="175"/>
    </location>
</feature>
<sequence>MFRVRVAGMTLLVLGAVAACGTSDGGSEPPSHSSTSSPKDGRGVGERSGGTSRGPAATKPAQSQASSPTSDSARPPYIDHVVWVSLPSGRSLQIYPTTNGRTVTGDSAEAEAWREVLRKSPNAGTRGMRAQFDCHWAFARLAEPNKPSWNLEPWRPEVSGQQMYDARCNPGGHEV</sequence>
<feature type="signal peptide" evidence="2">
    <location>
        <begin position="1"/>
        <end position="18"/>
    </location>
</feature>
<name>A0ABW2ACH7_9MICO</name>
<feature type="compositionally biased region" description="Low complexity" evidence="1">
    <location>
        <begin position="27"/>
        <end position="38"/>
    </location>
</feature>
<dbReference type="Proteomes" id="UP001596298">
    <property type="component" value="Unassembled WGS sequence"/>
</dbReference>